<dbReference type="InterPro" id="IPR001279">
    <property type="entry name" value="Metallo-B-lactamas"/>
</dbReference>
<dbReference type="PANTHER" id="PTHR46018">
    <property type="entry name" value="ZINC PHOSPHODIESTERASE ELAC PROTEIN 1"/>
    <property type="match status" value="1"/>
</dbReference>
<sequence>MINEILLFSRYKGRKKAGIGYFCSIRKTNLISMILTVLGCGDAFASGGQLNTCFHLQHNHVQVLLDCGATSLVGMRREGVLSTEIDYIILTHFHGDHFGGVPFILLDALVNKRTKPLTIISPPGGKQRIAQLTECLYPGIFQQIASTFFIIYKEFGGDIVTEHFTLIATPVIHSPDSLPHAVRLQWDNKVVSFSGDTEWTDALLPVSDKADLFICECNYFDKEGPAHISYHQLVPQLPRLNAHKIVLTHLGESMLAQKSSLQLLCLAEGMKLEIN</sequence>
<dbReference type="CDD" id="cd07740">
    <property type="entry name" value="metallo-hydrolase-like_MBL-fold"/>
    <property type="match status" value="1"/>
</dbReference>
<gene>
    <name evidence="2" type="ORF">QNI16_00270</name>
</gene>
<evidence type="ECO:0000313" key="2">
    <source>
        <dbReference type="EMBL" id="MDJ1478893.1"/>
    </source>
</evidence>
<dbReference type="Pfam" id="PF23023">
    <property type="entry name" value="Anti-Pycsar_Apyc1"/>
    <property type="match status" value="1"/>
</dbReference>
<evidence type="ECO:0000313" key="3">
    <source>
        <dbReference type="Proteomes" id="UP001241110"/>
    </source>
</evidence>
<evidence type="ECO:0000259" key="1">
    <source>
        <dbReference type="SMART" id="SM00849"/>
    </source>
</evidence>
<dbReference type="EMBL" id="JASJOS010000001">
    <property type="protein sequence ID" value="MDJ1478893.1"/>
    <property type="molecule type" value="Genomic_DNA"/>
</dbReference>
<name>A0AAE3U6B2_9BACT</name>
<organism evidence="2 3">
    <name type="scientific">Xanthocytophaga flava</name>
    <dbReference type="NCBI Taxonomy" id="3048013"/>
    <lineage>
        <taxon>Bacteria</taxon>
        <taxon>Pseudomonadati</taxon>
        <taxon>Bacteroidota</taxon>
        <taxon>Cytophagia</taxon>
        <taxon>Cytophagales</taxon>
        <taxon>Rhodocytophagaceae</taxon>
        <taxon>Xanthocytophaga</taxon>
    </lineage>
</organism>
<dbReference type="Gene3D" id="3.60.15.10">
    <property type="entry name" value="Ribonuclease Z/Hydroxyacylglutathione hydrolase-like"/>
    <property type="match status" value="1"/>
</dbReference>
<dbReference type="AlphaFoldDB" id="A0AAE3U6B2"/>
<feature type="domain" description="Metallo-beta-lactamase" evidence="1">
    <location>
        <begin position="50"/>
        <end position="249"/>
    </location>
</feature>
<comment type="caution">
    <text evidence="2">The sequence shown here is derived from an EMBL/GenBank/DDBJ whole genome shotgun (WGS) entry which is preliminary data.</text>
</comment>
<dbReference type="Proteomes" id="UP001241110">
    <property type="component" value="Unassembled WGS sequence"/>
</dbReference>
<dbReference type="InterPro" id="IPR036866">
    <property type="entry name" value="RibonucZ/Hydroxyglut_hydro"/>
</dbReference>
<protein>
    <submittedName>
        <fullName evidence="2">MBL fold metallo-hydrolase</fullName>
    </submittedName>
</protein>
<reference evidence="2" key="1">
    <citation type="submission" date="2023-05" db="EMBL/GenBank/DDBJ databases">
        <authorList>
            <person name="Zhang X."/>
        </authorList>
    </citation>
    <scope>NUCLEOTIDE SEQUENCE</scope>
    <source>
        <strain evidence="2">YF14B1</strain>
    </source>
</reference>
<dbReference type="SUPFAM" id="SSF56281">
    <property type="entry name" value="Metallo-hydrolase/oxidoreductase"/>
    <property type="match status" value="1"/>
</dbReference>
<dbReference type="PANTHER" id="PTHR46018:SF7">
    <property type="entry name" value="RIBONUCLEASE Z"/>
    <property type="match status" value="1"/>
</dbReference>
<dbReference type="RefSeq" id="WP_313974650.1">
    <property type="nucleotide sequence ID" value="NZ_JASJOS010000001.1"/>
</dbReference>
<accession>A0AAE3U6B2</accession>
<dbReference type="SMART" id="SM00849">
    <property type="entry name" value="Lactamase_B"/>
    <property type="match status" value="1"/>
</dbReference>
<proteinExistence type="predicted"/>
<dbReference type="GO" id="GO:0042781">
    <property type="term" value="F:3'-tRNA processing endoribonuclease activity"/>
    <property type="evidence" value="ECO:0007669"/>
    <property type="project" value="TreeGrafter"/>
</dbReference>